<keyword evidence="5" id="KW-0418">Kinase</keyword>
<dbReference type="SMART" id="SM00220">
    <property type="entry name" value="S_TKc"/>
    <property type="match status" value="1"/>
</dbReference>
<accession>A0AAV5IR68</accession>
<gene>
    <name evidence="8" type="ORF">SLEP1_g14807</name>
</gene>
<dbReference type="PANTHER" id="PTHR24349">
    <property type="entry name" value="SERINE/THREONINE-PROTEIN KINASE"/>
    <property type="match status" value="1"/>
</dbReference>
<keyword evidence="4" id="KW-0547">Nucleotide-binding</keyword>
<protein>
    <recommendedName>
        <fullName evidence="7">Protein kinase domain-containing protein</fullName>
    </recommendedName>
</protein>
<organism evidence="8 9">
    <name type="scientific">Rubroshorea leprosula</name>
    <dbReference type="NCBI Taxonomy" id="152421"/>
    <lineage>
        <taxon>Eukaryota</taxon>
        <taxon>Viridiplantae</taxon>
        <taxon>Streptophyta</taxon>
        <taxon>Embryophyta</taxon>
        <taxon>Tracheophyta</taxon>
        <taxon>Spermatophyta</taxon>
        <taxon>Magnoliopsida</taxon>
        <taxon>eudicotyledons</taxon>
        <taxon>Gunneridae</taxon>
        <taxon>Pentapetalae</taxon>
        <taxon>rosids</taxon>
        <taxon>malvids</taxon>
        <taxon>Malvales</taxon>
        <taxon>Dipterocarpaceae</taxon>
        <taxon>Rubroshorea</taxon>
    </lineage>
</organism>
<dbReference type="GO" id="GO:0004674">
    <property type="term" value="F:protein serine/threonine kinase activity"/>
    <property type="evidence" value="ECO:0007669"/>
    <property type="project" value="UniProtKB-KW"/>
</dbReference>
<dbReference type="GO" id="GO:0005524">
    <property type="term" value="F:ATP binding"/>
    <property type="evidence" value="ECO:0007669"/>
    <property type="project" value="UniProtKB-KW"/>
</dbReference>
<evidence type="ECO:0000256" key="6">
    <source>
        <dbReference type="ARBA" id="ARBA00022840"/>
    </source>
</evidence>
<evidence type="ECO:0000256" key="1">
    <source>
        <dbReference type="ARBA" id="ARBA00005354"/>
    </source>
</evidence>
<dbReference type="InterPro" id="IPR000719">
    <property type="entry name" value="Prot_kinase_dom"/>
</dbReference>
<dbReference type="AlphaFoldDB" id="A0AAV5IR68"/>
<dbReference type="EMBL" id="BPVZ01000018">
    <property type="protein sequence ID" value="GKV02359.1"/>
    <property type="molecule type" value="Genomic_DNA"/>
</dbReference>
<dbReference type="Pfam" id="PF00069">
    <property type="entry name" value="Pkinase"/>
    <property type="match status" value="1"/>
</dbReference>
<evidence type="ECO:0000256" key="4">
    <source>
        <dbReference type="ARBA" id="ARBA00022741"/>
    </source>
</evidence>
<evidence type="ECO:0000259" key="7">
    <source>
        <dbReference type="PROSITE" id="PS50011"/>
    </source>
</evidence>
<sequence length="101" mass="11210">MQHLSGQPNIVKFKGAYEDRQSVHLVMELCAGGDLFDRIRAKGRYSEEAAAFILGQIINAVNSCHLMGVMHRDLKPENFLLSSKDENAVLKATASGFFAFH</sequence>
<name>A0AAV5IR68_9ROSI</name>
<dbReference type="InterPro" id="IPR008271">
    <property type="entry name" value="Ser/Thr_kinase_AS"/>
</dbReference>
<dbReference type="PROSITE" id="PS50011">
    <property type="entry name" value="PROTEIN_KINASE_DOM"/>
    <property type="match status" value="1"/>
</dbReference>
<proteinExistence type="inferred from homology"/>
<evidence type="ECO:0000313" key="9">
    <source>
        <dbReference type="Proteomes" id="UP001054252"/>
    </source>
</evidence>
<keyword evidence="6" id="KW-0067">ATP-binding</keyword>
<keyword evidence="9" id="KW-1185">Reference proteome</keyword>
<comment type="caution">
    <text evidence="8">The sequence shown here is derived from an EMBL/GenBank/DDBJ whole genome shotgun (WGS) entry which is preliminary data.</text>
</comment>
<dbReference type="Gene3D" id="1.10.510.10">
    <property type="entry name" value="Transferase(Phosphotransferase) domain 1"/>
    <property type="match status" value="1"/>
</dbReference>
<feature type="domain" description="Protein kinase" evidence="7">
    <location>
        <begin position="1"/>
        <end position="101"/>
    </location>
</feature>
<reference evidence="8 9" key="1">
    <citation type="journal article" date="2021" name="Commun. Biol.">
        <title>The genome of Shorea leprosula (Dipterocarpaceae) highlights the ecological relevance of drought in aseasonal tropical rainforests.</title>
        <authorList>
            <person name="Ng K.K.S."/>
            <person name="Kobayashi M.J."/>
            <person name="Fawcett J.A."/>
            <person name="Hatakeyama M."/>
            <person name="Paape T."/>
            <person name="Ng C.H."/>
            <person name="Ang C.C."/>
            <person name="Tnah L.H."/>
            <person name="Lee C.T."/>
            <person name="Nishiyama T."/>
            <person name="Sese J."/>
            <person name="O'Brien M.J."/>
            <person name="Copetti D."/>
            <person name="Mohd Noor M.I."/>
            <person name="Ong R.C."/>
            <person name="Putra M."/>
            <person name="Sireger I.Z."/>
            <person name="Indrioko S."/>
            <person name="Kosugi Y."/>
            <person name="Izuno A."/>
            <person name="Isagi Y."/>
            <person name="Lee S.L."/>
            <person name="Shimizu K.K."/>
        </authorList>
    </citation>
    <scope>NUCLEOTIDE SEQUENCE [LARGE SCALE GENOMIC DNA]</scope>
    <source>
        <strain evidence="8">214</strain>
    </source>
</reference>
<keyword evidence="2" id="KW-0723">Serine/threonine-protein kinase</keyword>
<comment type="similarity">
    <text evidence="1">Belongs to the protein kinase superfamily. CAMK Ser/Thr protein kinase family. CaMK subfamily.</text>
</comment>
<dbReference type="SUPFAM" id="SSF56112">
    <property type="entry name" value="Protein kinase-like (PK-like)"/>
    <property type="match status" value="1"/>
</dbReference>
<dbReference type="Proteomes" id="UP001054252">
    <property type="component" value="Unassembled WGS sequence"/>
</dbReference>
<dbReference type="Gene3D" id="3.30.200.20">
    <property type="entry name" value="Phosphorylase Kinase, domain 1"/>
    <property type="match status" value="1"/>
</dbReference>
<evidence type="ECO:0000256" key="3">
    <source>
        <dbReference type="ARBA" id="ARBA00022679"/>
    </source>
</evidence>
<dbReference type="InterPro" id="IPR011009">
    <property type="entry name" value="Kinase-like_dom_sf"/>
</dbReference>
<dbReference type="InterPro" id="IPR050205">
    <property type="entry name" value="CDPK_Ser/Thr_kinases"/>
</dbReference>
<dbReference type="PROSITE" id="PS00108">
    <property type="entry name" value="PROTEIN_KINASE_ST"/>
    <property type="match status" value="1"/>
</dbReference>
<evidence type="ECO:0000313" key="8">
    <source>
        <dbReference type="EMBL" id="GKV02359.1"/>
    </source>
</evidence>
<evidence type="ECO:0000256" key="2">
    <source>
        <dbReference type="ARBA" id="ARBA00022527"/>
    </source>
</evidence>
<evidence type="ECO:0000256" key="5">
    <source>
        <dbReference type="ARBA" id="ARBA00022777"/>
    </source>
</evidence>
<keyword evidence="3" id="KW-0808">Transferase</keyword>